<dbReference type="GO" id="GO:0007265">
    <property type="term" value="P:Ras protein signal transduction"/>
    <property type="evidence" value="ECO:0007669"/>
    <property type="project" value="TreeGrafter"/>
</dbReference>
<keyword evidence="8" id="KW-1185">Reference proteome</keyword>
<evidence type="ECO:0000259" key="5">
    <source>
        <dbReference type="PROSITE" id="PS50009"/>
    </source>
</evidence>
<feature type="compositionally biased region" description="Low complexity" evidence="3">
    <location>
        <begin position="1179"/>
        <end position="1195"/>
    </location>
</feature>
<dbReference type="Pfam" id="PF00617">
    <property type="entry name" value="RasGEF"/>
    <property type="match status" value="1"/>
</dbReference>
<feature type="domain" description="Ras-GEF" evidence="5">
    <location>
        <begin position="706"/>
        <end position="964"/>
    </location>
</feature>
<dbReference type="EMBL" id="UXSR01000786">
    <property type="protein sequence ID" value="VDD77447.1"/>
    <property type="molecule type" value="Genomic_DNA"/>
</dbReference>
<dbReference type="SUPFAM" id="SSF48366">
    <property type="entry name" value="Ras GEF"/>
    <property type="match status" value="1"/>
</dbReference>
<keyword evidence="1 2" id="KW-0344">Guanine-nucleotide releasing factor</keyword>
<dbReference type="InterPro" id="IPR023578">
    <property type="entry name" value="Ras_GEF_dom_sf"/>
</dbReference>
<dbReference type="STRING" id="53468.A0A3P6GE55"/>
<feature type="compositionally biased region" description="Pro residues" evidence="3">
    <location>
        <begin position="1155"/>
        <end position="1172"/>
    </location>
</feature>
<gene>
    <name evidence="7" type="ORF">MCOS_LOCUS3450</name>
</gene>
<dbReference type="PROSITE" id="PS50212">
    <property type="entry name" value="RASGEF_NTER"/>
    <property type="match status" value="1"/>
</dbReference>
<feature type="region of interest" description="Disordered" evidence="3">
    <location>
        <begin position="388"/>
        <end position="413"/>
    </location>
</feature>
<feature type="region of interest" description="Disordered" evidence="3">
    <location>
        <begin position="1018"/>
        <end position="1045"/>
    </location>
</feature>
<evidence type="ECO:0000259" key="4">
    <source>
        <dbReference type="PROSITE" id="PS50003"/>
    </source>
</evidence>
<dbReference type="SUPFAM" id="SSF50729">
    <property type="entry name" value="PH domain-like"/>
    <property type="match status" value="1"/>
</dbReference>
<dbReference type="Gene3D" id="1.10.840.10">
    <property type="entry name" value="Ras guanine-nucleotide exchange factors catalytic domain"/>
    <property type="match status" value="1"/>
</dbReference>
<dbReference type="PROSITE" id="PS50009">
    <property type="entry name" value="RASGEF_CAT"/>
    <property type="match status" value="1"/>
</dbReference>
<protein>
    <recommendedName>
        <fullName evidence="9">Ras-GEF domain-containing protein</fullName>
    </recommendedName>
</protein>
<feature type="region of interest" description="Disordered" evidence="3">
    <location>
        <begin position="1058"/>
        <end position="1093"/>
    </location>
</feature>
<evidence type="ECO:0000259" key="6">
    <source>
        <dbReference type="PROSITE" id="PS50212"/>
    </source>
</evidence>
<dbReference type="SMART" id="SM00147">
    <property type="entry name" value="RasGEF"/>
    <property type="match status" value="1"/>
</dbReference>
<accession>A0A3P6GE55</accession>
<name>A0A3P6GE55_MESCO</name>
<dbReference type="InterPro" id="IPR008937">
    <property type="entry name" value="Ras-like_GEF"/>
</dbReference>
<dbReference type="Gene3D" id="2.30.29.30">
    <property type="entry name" value="Pleckstrin-homology domain (PH domain)/Phosphotyrosine-binding domain (PTB)"/>
    <property type="match status" value="1"/>
</dbReference>
<proteinExistence type="predicted"/>
<dbReference type="InterPro" id="IPR011993">
    <property type="entry name" value="PH-like_dom_sf"/>
</dbReference>
<dbReference type="Proteomes" id="UP000267029">
    <property type="component" value="Unassembled WGS sequence"/>
</dbReference>
<dbReference type="GO" id="GO:0005886">
    <property type="term" value="C:plasma membrane"/>
    <property type="evidence" value="ECO:0007669"/>
    <property type="project" value="TreeGrafter"/>
</dbReference>
<dbReference type="GO" id="GO:0005085">
    <property type="term" value="F:guanyl-nucleotide exchange factor activity"/>
    <property type="evidence" value="ECO:0007669"/>
    <property type="project" value="UniProtKB-KW"/>
</dbReference>
<dbReference type="PANTHER" id="PTHR23113:SF363">
    <property type="entry name" value="PROTEIN SON OF SEVENLESS"/>
    <property type="match status" value="1"/>
</dbReference>
<dbReference type="SMART" id="SM00233">
    <property type="entry name" value="PH"/>
    <property type="match status" value="1"/>
</dbReference>
<organism evidence="7 8">
    <name type="scientific">Mesocestoides corti</name>
    <name type="common">Flatworm</name>
    <dbReference type="NCBI Taxonomy" id="53468"/>
    <lineage>
        <taxon>Eukaryota</taxon>
        <taxon>Metazoa</taxon>
        <taxon>Spiralia</taxon>
        <taxon>Lophotrochozoa</taxon>
        <taxon>Platyhelminthes</taxon>
        <taxon>Cestoda</taxon>
        <taxon>Eucestoda</taxon>
        <taxon>Cyclophyllidea</taxon>
        <taxon>Mesocestoididae</taxon>
        <taxon>Mesocestoides</taxon>
    </lineage>
</organism>
<evidence type="ECO:0000313" key="7">
    <source>
        <dbReference type="EMBL" id="VDD77447.1"/>
    </source>
</evidence>
<evidence type="ECO:0000256" key="1">
    <source>
        <dbReference type="ARBA" id="ARBA00022658"/>
    </source>
</evidence>
<feature type="domain" description="PH" evidence="4">
    <location>
        <begin position="172"/>
        <end position="369"/>
    </location>
</feature>
<dbReference type="CDD" id="cd06224">
    <property type="entry name" value="REM"/>
    <property type="match status" value="1"/>
</dbReference>
<feature type="region of interest" description="Disordered" evidence="3">
    <location>
        <begin position="676"/>
        <end position="697"/>
    </location>
</feature>
<dbReference type="AlphaFoldDB" id="A0A3P6GE55"/>
<dbReference type="InterPro" id="IPR001849">
    <property type="entry name" value="PH_domain"/>
</dbReference>
<dbReference type="InterPro" id="IPR001895">
    <property type="entry name" value="RASGEF_cat_dom"/>
</dbReference>
<dbReference type="InterPro" id="IPR036964">
    <property type="entry name" value="RASGEF_cat_dom_sf"/>
</dbReference>
<evidence type="ECO:0008006" key="9">
    <source>
        <dbReference type="Google" id="ProtNLM"/>
    </source>
</evidence>
<dbReference type="PANTHER" id="PTHR23113">
    <property type="entry name" value="GUANINE NUCLEOTIDE EXCHANGE FACTOR"/>
    <property type="match status" value="1"/>
</dbReference>
<dbReference type="InterPro" id="IPR000651">
    <property type="entry name" value="Ras-like_Gua-exchang_fac_N"/>
</dbReference>
<evidence type="ECO:0000256" key="2">
    <source>
        <dbReference type="PROSITE-ProRule" id="PRU00168"/>
    </source>
</evidence>
<evidence type="ECO:0000256" key="3">
    <source>
        <dbReference type="SAM" id="MobiDB-lite"/>
    </source>
</evidence>
<feature type="compositionally biased region" description="Polar residues" evidence="3">
    <location>
        <begin position="1058"/>
        <end position="1082"/>
    </location>
</feature>
<dbReference type="PRINTS" id="PR01217">
    <property type="entry name" value="PRICHEXTENSN"/>
</dbReference>
<dbReference type="PROSITE" id="PS50003">
    <property type="entry name" value="PH_DOMAIN"/>
    <property type="match status" value="1"/>
</dbReference>
<evidence type="ECO:0000313" key="8">
    <source>
        <dbReference type="Proteomes" id="UP000267029"/>
    </source>
</evidence>
<feature type="region of interest" description="Disordered" evidence="3">
    <location>
        <begin position="1125"/>
        <end position="1270"/>
    </location>
</feature>
<dbReference type="OrthoDB" id="546434at2759"/>
<dbReference type="SMART" id="SM00229">
    <property type="entry name" value="RasGEFN"/>
    <property type="match status" value="1"/>
</dbReference>
<sequence>MDLERVLVRYPGLYVQLARLVTTGHLFSPQTPSNSAVLSRHSHSAHSSGIAPRHRSYSASPAVTMTPHAHRDSSAHHHRSSTPPPQSPLITALTAVFCAGGGSGGSYVVTTAGSGTPTATIPEEEHPESVMSALMGGGVYSAMTQAKLEELERLTGGKERFLTAAAGIALGKFVMEGRLMVKDEGKRAASERQAYLFTNCLVLCKRLERRSTLAPSVVGVVGAQPLLRVKRRLPLEAIHVVDLTTSNQPQFDSYAHPSNSFAECATGGVCAPRTVTDSNQQAALDGLDQYSFILEFLDTNQRQLSATPEGYGSGDSGIGCSTAPGALSNHLLLNVDDPPLGVQFHCLHLEAQSPEEKADWMASLLSISTSRFSQPDTPFVIVFEPPTGKELSSSSSTNLRLLQPPPSPKIRSSFTATSADDHLDSLDVVVVPTDDLEDDVEVVDVDLFSRSPTDDESFGGVAFDETPSFPLPASTSSRIHSPHLSPQVITPATGPNPPTHPGPHRPQIQFATLEKLIERLTYPTYFDAVGVNAFLLTYRRFITPEQLLDLLVERFNVPNPEFSAEECEAEGVVERMMRRFRSGYKRRVQARVITFLSLWARSPRYFAYDFAPNAALRARLATFLASVSVRCLLPAVQAIEHRLARVDVTTPEPLTLRPEVRCGAQQHPLPLNLAEATTEHSASATPPLSPSPSETQQPQIDLLQIHPLELAEQVTLREFEFYRRIKFWEVDGRNRSPQDSPNLTAYKEFSNKFRNWLVHSILSERHPEDRVVAIQRVIDLMLIFEHHRNLQGYQEAKAALFSASVFRLKKAFQAVSRVRTYRDLVRRLRFEGQGLARRSTKSCRAPDSGDTHHMPTPASSLSPCVPYIARGVITPLIHLEVRHPDRVNIDGAPDDSADVLINFSKQRRLAEIVENFLCHQRIPYAFPTNPKLQRALAASLDIFEADERDFEARMFALSEVYEPRETSSEPLHPTQEVERRLGKEAIQAASYLAGLPLREKLSHDHVASYKAHLCPRQRKFDRRASSPRLSCPPTPSPLPSDSASPEQRVVALWTTRLQQHRAGQQHQTFGTSSTVRPFSSPSAGPATEGSPSLSPTCTIALSLLHCHSISDSQMENLSNSRLVSCGSSGSGENLHDIPALPPPPLSEGSVRRRPPPPPTSPIAAPPPLPPPRRQSNCAPSSPTSASHSPSPLFPLMAPPPPPQQSIEIADGSLPPLPPKPGQRTPTMTAVVVALSPPASSTSHPRQFFDAHSDTVTQTPPLPPRQHMSCQ</sequence>
<dbReference type="Pfam" id="PF00618">
    <property type="entry name" value="RasGEF_N"/>
    <property type="match status" value="1"/>
</dbReference>
<feature type="region of interest" description="Disordered" evidence="3">
    <location>
        <begin position="29"/>
        <end position="86"/>
    </location>
</feature>
<feature type="domain" description="N-terminal Ras-GEF" evidence="6">
    <location>
        <begin position="504"/>
        <end position="647"/>
    </location>
</feature>
<dbReference type="Gene3D" id="1.20.870.10">
    <property type="entry name" value="Son of sevenless (SoS) protein Chain: S domain 1"/>
    <property type="match status" value="1"/>
</dbReference>
<reference evidence="7 8" key="1">
    <citation type="submission" date="2018-10" db="EMBL/GenBank/DDBJ databases">
        <authorList>
            <consortium name="Pathogen Informatics"/>
        </authorList>
    </citation>
    <scope>NUCLEOTIDE SEQUENCE [LARGE SCALE GENOMIC DNA]</scope>
</reference>